<keyword evidence="3" id="KW-1185">Reference proteome</keyword>
<evidence type="ECO:0000259" key="1">
    <source>
        <dbReference type="Pfam" id="PF13966"/>
    </source>
</evidence>
<feature type="domain" description="Reverse transcriptase zinc-binding" evidence="1">
    <location>
        <begin position="215"/>
        <end position="313"/>
    </location>
</feature>
<dbReference type="PANTHER" id="PTHR33116:SF86">
    <property type="entry name" value="REVERSE TRANSCRIPTASE DOMAIN-CONTAINING PROTEIN"/>
    <property type="match status" value="1"/>
</dbReference>
<sequence length="334" mass="39296">MKELTLFVRRKNKARLWKRLLIASKFWWGSSEEKGRKIYWAKWEKLAEEKEKGGLGFKDIHDFNLALIAKQIWRVLTEPTLLMSKVIKGKYFPVGDFFSSQPHSYDSWMWRCWLKAKEVIRLGARLSVGGDNNFRIWNSPWLPKFPSFLPDYVHRDGNGPIWVKELLNDEGNEWNKDLVCTSFSKRDAELILSLPLSQNRGNSKLIWHHNKKGHYTVKSAYEAIRLFKQIQIGTPESSDANKGRKKMWRSTWKLNIKNKLKHFLWKCINDILPTSTHLIQRGIKMDDICCLCGCEVETPEHLFFQCSRAQDIWKMAPVKWTNHPEKKNHLKIGG</sequence>
<comment type="caution">
    <text evidence="2">The sequence shown here is derived from an EMBL/GenBank/DDBJ whole genome shotgun (WGS) entry which is preliminary data.</text>
</comment>
<dbReference type="PANTHER" id="PTHR33116">
    <property type="entry name" value="REVERSE TRANSCRIPTASE ZINC-BINDING DOMAIN-CONTAINING PROTEIN-RELATED-RELATED"/>
    <property type="match status" value="1"/>
</dbReference>
<dbReference type="InterPro" id="IPR026960">
    <property type="entry name" value="RVT-Znf"/>
</dbReference>
<proteinExistence type="predicted"/>
<dbReference type="EMBL" id="JABTTQ020001084">
    <property type="protein sequence ID" value="KAK6135653.1"/>
    <property type="molecule type" value="Genomic_DNA"/>
</dbReference>
<accession>A0ABR0VKF5</accession>
<protein>
    <recommendedName>
        <fullName evidence="1">Reverse transcriptase zinc-binding domain-containing protein</fullName>
    </recommendedName>
</protein>
<evidence type="ECO:0000313" key="3">
    <source>
        <dbReference type="Proteomes" id="UP001318860"/>
    </source>
</evidence>
<dbReference type="Pfam" id="PF13966">
    <property type="entry name" value="zf-RVT"/>
    <property type="match status" value="1"/>
</dbReference>
<name>A0ABR0VKF5_REHGL</name>
<dbReference type="Proteomes" id="UP001318860">
    <property type="component" value="Unassembled WGS sequence"/>
</dbReference>
<organism evidence="2 3">
    <name type="scientific">Rehmannia glutinosa</name>
    <name type="common">Chinese foxglove</name>
    <dbReference type="NCBI Taxonomy" id="99300"/>
    <lineage>
        <taxon>Eukaryota</taxon>
        <taxon>Viridiplantae</taxon>
        <taxon>Streptophyta</taxon>
        <taxon>Embryophyta</taxon>
        <taxon>Tracheophyta</taxon>
        <taxon>Spermatophyta</taxon>
        <taxon>Magnoliopsida</taxon>
        <taxon>eudicotyledons</taxon>
        <taxon>Gunneridae</taxon>
        <taxon>Pentapetalae</taxon>
        <taxon>asterids</taxon>
        <taxon>lamiids</taxon>
        <taxon>Lamiales</taxon>
        <taxon>Orobanchaceae</taxon>
        <taxon>Rehmannieae</taxon>
        <taxon>Rehmannia</taxon>
    </lineage>
</organism>
<gene>
    <name evidence="2" type="ORF">DH2020_030618</name>
</gene>
<reference evidence="2 3" key="1">
    <citation type="journal article" date="2021" name="Comput. Struct. Biotechnol. J.">
        <title>De novo genome assembly of the potent medicinal plant Rehmannia glutinosa using nanopore technology.</title>
        <authorList>
            <person name="Ma L."/>
            <person name="Dong C."/>
            <person name="Song C."/>
            <person name="Wang X."/>
            <person name="Zheng X."/>
            <person name="Niu Y."/>
            <person name="Chen S."/>
            <person name="Feng W."/>
        </authorList>
    </citation>
    <scope>NUCLEOTIDE SEQUENCE [LARGE SCALE GENOMIC DNA]</scope>
    <source>
        <strain evidence="2">DH-2019</strain>
    </source>
</reference>
<evidence type="ECO:0000313" key="2">
    <source>
        <dbReference type="EMBL" id="KAK6135653.1"/>
    </source>
</evidence>